<dbReference type="Pfam" id="PF18592">
    <property type="entry name" value="Tho1_MOS11_C"/>
    <property type="match status" value="1"/>
</dbReference>
<dbReference type="PANTHER" id="PTHR47701">
    <property type="entry name" value="PROTEIN MODIFIER OF SNC1 11"/>
    <property type="match status" value="1"/>
</dbReference>
<keyword evidence="3" id="KW-0687">Ribonucleoprotein</keyword>
<dbReference type="GO" id="GO:1990904">
    <property type="term" value="C:ribonucleoprotein complex"/>
    <property type="evidence" value="ECO:0007669"/>
    <property type="project" value="UniProtKB-KW"/>
</dbReference>
<feature type="compositionally biased region" description="Basic and acidic residues" evidence="1">
    <location>
        <begin position="81"/>
        <end position="93"/>
    </location>
</feature>
<comment type="caution">
    <text evidence="3">The sequence shown here is derived from an EMBL/GenBank/DDBJ whole genome shotgun (WGS) entry which is preliminary data.</text>
</comment>
<evidence type="ECO:0000313" key="4">
    <source>
        <dbReference type="Proteomes" id="UP000325081"/>
    </source>
</evidence>
<dbReference type="EMBL" id="BKCP01011070">
    <property type="protein sequence ID" value="GER54332.1"/>
    <property type="molecule type" value="Genomic_DNA"/>
</dbReference>
<dbReference type="PANTHER" id="PTHR47701:SF2">
    <property type="entry name" value="PROTEIN MODIFIER OF SNC1 11"/>
    <property type="match status" value="1"/>
</dbReference>
<protein>
    <submittedName>
        <fullName evidence="3">SAP domain-containing ribonucleoprotein</fullName>
    </submittedName>
</protein>
<sequence length="216" mass="23596">MATATISKVENPKITADLNLTPPSTEGASSTDQTPGQRGGDGESNGKLPPGKTINADGDGSAADIQKKLKRAERFGMPVHLSDEEKRNSRAERFGTSPAISELDSSKQSEELKRKARAERFGVLQSTPADDDAKKKARLARFGSSVTDSSEEDKKKARALRFAQPDSGSKVNAVDNIKVGSYEDDNFSNEDNYCWQGWSRNLKNLWFEYLTSCSSL</sequence>
<name>A0A5A7RA52_STRAF</name>
<dbReference type="InterPro" id="IPR044209">
    <property type="entry name" value="MOS11"/>
</dbReference>
<feature type="compositionally biased region" description="Polar residues" evidence="1">
    <location>
        <begin position="21"/>
        <end position="36"/>
    </location>
</feature>
<evidence type="ECO:0000256" key="1">
    <source>
        <dbReference type="SAM" id="MobiDB-lite"/>
    </source>
</evidence>
<dbReference type="Proteomes" id="UP000325081">
    <property type="component" value="Unassembled WGS sequence"/>
</dbReference>
<evidence type="ECO:0000313" key="3">
    <source>
        <dbReference type="EMBL" id="GER54332.1"/>
    </source>
</evidence>
<dbReference type="GO" id="GO:0016973">
    <property type="term" value="P:poly(A)+ mRNA export from nucleus"/>
    <property type="evidence" value="ECO:0007669"/>
    <property type="project" value="InterPro"/>
</dbReference>
<organism evidence="3 4">
    <name type="scientific">Striga asiatica</name>
    <name type="common">Asiatic witchweed</name>
    <name type="synonym">Buchnera asiatica</name>
    <dbReference type="NCBI Taxonomy" id="4170"/>
    <lineage>
        <taxon>Eukaryota</taxon>
        <taxon>Viridiplantae</taxon>
        <taxon>Streptophyta</taxon>
        <taxon>Embryophyta</taxon>
        <taxon>Tracheophyta</taxon>
        <taxon>Spermatophyta</taxon>
        <taxon>Magnoliopsida</taxon>
        <taxon>eudicotyledons</taxon>
        <taxon>Gunneridae</taxon>
        <taxon>Pentapetalae</taxon>
        <taxon>asterids</taxon>
        <taxon>lamiids</taxon>
        <taxon>Lamiales</taxon>
        <taxon>Orobanchaceae</taxon>
        <taxon>Buchnereae</taxon>
        <taxon>Striga</taxon>
    </lineage>
</organism>
<dbReference type="AlphaFoldDB" id="A0A5A7RA52"/>
<keyword evidence="4" id="KW-1185">Reference proteome</keyword>
<feature type="region of interest" description="Disordered" evidence="1">
    <location>
        <begin position="1"/>
        <end position="169"/>
    </location>
</feature>
<feature type="domain" description="THO1-MOS11 C-terminal" evidence="2">
    <location>
        <begin position="63"/>
        <end position="95"/>
    </location>
</feature>
<feature type="compositionally biased region" description="Basic and acidic residues" evidence="1">
    <location>
        <begin position="104"/>
        <end position="113"/>
    </location>
</feature>
<evidence type="ECO:0000259" key="2">
    <source>
        <dbReference type="Pfam" id="PF18592"/>
    </source>
</evidence>
<dbReference type="InterPro" id="IPR040746">
    <property type="entry name" value="THO1_MOS11_C"/>
</dbReference>
<accession>A0A5A7RA52</accession>
<dbReference type="OrthoDB" id="5837849at2759"/>
<gene>
    <name evidence="3" type="ORF">STAS_31897</name>
</gene>
<dbReference type="GO" id="GO:0005634">
    <property type="term" value="C:nucleus"/>
    <property type="evidence" value="ECO:0007669"/>
    <property type="project" value="TreeGrafter"/>
</dbReference>
<reference evidence="4" key="1">
    <citation type="journal article" date="2019" name="Curr. Biol.">
        <title>Genome Sequence of Striga asiatica Provides Insight into the Evolution of Plant Parasitism.</title>
        <authorList>
            <person name="Yoshida S."/>
            <person name="Kim S."/>
            <person name="Wafula E.K."/>
            <person name="Tanskanen J."/>
            <person name="Kim Y.M."/>
            <person name="Honaas L."/>
            <person name="Yang Z."/>
            <person name="Spallek T."/>
            <person name="Conn C.E."/>
            <person name="Ichihashi Y."/>
            <person name="Cheong K."/>
            <person name="Cui S."/>
            <person name="Der J.P."/>
            <person name="Gundlach H."/>
            <person name="Jiao Y."/>
            <person name="Hori C."/>
            <person name="Ishida J.K."/>
            <person name="Kasahara H."/>
            <person name="Kiba T."/>
            <person name="Kim M.S."/>
            <person name="Koo N."/>
            <person name="Laohavisit A."/>
            <person name="Lee Y.H."/>
            <person name="Lumba S."/>
            <person name="McCourt P."/>
            <person name="Mortimer J.C."/>
            <person name="Mutuku J.M."/>
            <person name="Nomura T."/>
            <person name="Sasaki-Sekimoto Y."/>
            <person name="Seto Y."/>
            <person name="Wang Y."/>
            <person name="Wakatake T."/>
            <person name="Sakakibara H."/>
            <person name="Demura T."/>
            <person name="Yamaguchi S."/>
            <person name="Yoneyama K."/>
            <person name="Manabe R.I."/>
            <person name="Nelson D.C."/>
            <person name="Schulman A.H."/>
            <person name="Timko M.P."/>
            <person name="dePamphilis C.W."/>
            <person name="Choi D."/>
            <person name="Shirasu K."/>
        </authorList>
    </citation>
    <scope>NUCLEOTIDE SEQUENCE [LARGE SCALE GENOMIC DNA]</scope>
    <source>
        <strain evidence="4">cv. UVA1</strain>
    </source>
</reference>
<proteinExistence type="predicted"/>